<protein>
    <submittedName>
        <fullName evidence="1">Putative Lipoprotein</fullName>
    </submittedName>
</protein>
<sequence>MVMLMRNTVNLLLIAVSIALLSLCGCGYSIHPQSALSIKEIDIGLIENRTLEPKLQDKLRRALTEEFMKQGIRVSSGADYKVTGTVRSFELVGLSEKGGVMVEYRIQVSAEFKLLDREGKEVNAKKISSPFFVTLTDPGDLGRLLALKDVAEDQAMSDISMEIVGAFIFK</sequence>
<evidence type="ECO:0000313" key="2">
    <source>
        <dbReference type="Proteomes" id="UP000245125"/>
    </source>
</evidence>
<keyword evidence="1" id="KW-0449">Lipoprotein</keyword>
<organism evidence="1 2">
    <name type="scientific">Candidatus Sulfobium mesophilum</name>
    <dbReference type="NCBI Taxonomy" id="2016548"/>
    <lineage>
        <taxon>Bacteria</taxon>
        <taxon>Pseudomonadati</taxon>
        <taxon>Nitrospirota</taxon>
        <taxon>Nitrospiria</taxon>
        <taxon>Nitrospirales</taxon>
        <taxon>Nitrospiraceae</taxon>
        <taxon>Candidatus Sulfobium</taxon>
    </lineage>
</organism>
<evidence type="ECO:0000313" key="1">
    <source>
        <dbReference type="EMBL" id="SPQ01675.1"/>
    </source>
</evidence>
<dbReference type="GO" id="GO:0019867">
    <property type="term" value="C:outer membrane"/>
    <property type="evidence" value="ECO:0007669"/>
    <property type="project" value="InterPro"/>
</dbReference>
<accession>A0A2U3QJY6</accession>
<dbReference type="Pfam" id="PF04390">
    <property type="entry name" value="LptE"/>
    <property type="match status" value="1"/>
</dbReference>
<proteinExistence type="predicted"/>
<dbReference type="PROSITE" id="PS51257">
    <property type="entry name" value="PROKAR_LIPOPROTEIN"/>
    <property type="match status" value="1"/>
</dbReference>
<dbReference type="EMBL" id="OUUY01000114">
    <property type="protein sequence ID" value="SPQ01675.1"/>
    <property type="molecule type" value="Genomic_DNA"/>
</dbReference>
<dbReference type="InterPro" id="IPR007485">
    <property type="entry name" value="LPS_assembly_LptE"/>
</dbReference>
<reference evidence="2" key="1">
    <citation type="submission" date="2018-03" db="EMBL/GenBank/DDBJ databases">
        <authorList>
            <person name="Zecchin S."/>
        </authorList>
    </citation>
    <scope>NUCLEOTIDE SEQUENCE [LARGE SCALE GENOMIC DNA]</scope>
</reference>
<dbReference type="GO" id="GO:0043165">
    <property type="term" value="P:Gram-negative-bacterium-type cell outer membrane assembly"/>
    <property type="evidence" value="ECO:0007669"/>
    <property type="project" value="InterPro"/>
</dbReference>
<keyword evidence="2" id="KW-1185">Reference proteome</keyword>
<dbReference type="Proteomes" id="UP000245125">
    <property type="component" value="Unassembled WGS sequence"/>
</dbReference>
<gene>
    <name evidence="1" type="ORF">NBG4_650011</name>
</gene>
<dbReference type="OrthoDB" id="9810355at2"/>
<name>A0A2U3QJY6_9BACT</name>
<dbReference type="AlphaFoldDB" id="A0A2U3QJY6"/>